<evidence type="ECO:0000313" key="3">
    <source>
        <dbReference type="Proteomes" id="UP000177905"/>
    </source>
</evidence>
<protein>
    <recommendedName>
        <fullName evidence="4">Type 4 fimbrial biogenesis protein PilX N-terminal domain-containing protein</fullName>
    </recommendedName>
</protein>
<keyword evidence="1" id="KW-1133">Transmembrane helix</keyword>
<accession>A0A1F4S5W3</accession>
<keyword evidence="1" id="KW-0472">Membrane</keyword>
<reference evidence="2 3" key="1">
    <citation type="journal article" date="2016" name="Nat. Commun.">
        <title>Thousands of microbial genomes shed light on interconnected biogeochemical processes in an aquifer system.</title>
        <authorList>
            <person name="Anantharaman K."/>
            <person name="Brown C.T."/>
            <person name="Hug L.A."/>
            <person name="Sharon I."/>
            <person name="Castelle C.J."/>
            <person name="Probst A.J."/>
            <person name="Thomas B.C."/>
            <person name="Singh A."/>
            <person name="Wilkins M.J."/>
            <person name="Karaoz U."/>
            <person name="Brodie E.L."/>
            <person name="Williams K.H."/>
            <person name="Hubbard S.S."/>
            <person name="Banfield J.F."/>
        </authorList>
    </citation>
    <scope>NUCLEOTIDE SEQUENCE [LARGE SCALE GENOMIC DNA]</scope>
</reference>
<evidence type="ECO:0000313" key="2">
    <source>
        <dbReference type="EMBL" id="OGC15828.1"/>
    </source>
</evidence>
<organism evidence="2 3">
    <name type="scientific">candidate division WOR-1 bacterium RIFOXYB2_FULL_36_35</name>
    <dbReference type="NCBI Taxonomy" id="1802578"/>
    <lineage>
        <taxon>Bacteria</taxon>
        <taxon>Bacillati</taxon>
        <taxon>Saganbacteria</taxon>
    </lineage>
</organism>
<dbReference type="EMBL" id="MEUA01000017">
    <property type="protein sequence ID" value="OGC15828.1"/>
    <property type="molecule type" value="Genomic_DNA"/>
</dbReference>
<sequence length="424" mass="45699">MRKNGFVLVISIFIVIIFSVLGVISASLISGEGDAYINDLKGIQALHLAEAGIRYAFSADLASDSDWSDNSGFSRALYPGSFIIAYNPSAAGDTVTVEATGVVGNVRRKVAVVIKRGKLEYNTAFTHAIFVGNPTGVLEIQNDAHVIGDLYYNGYVKVLNQATVGTNIDGTIVNGTLFSDGYDKDPGAKVGSWEAAPDIQMPSFDSSYYDNLLLASTSVSTSESLVVSGNGSWTMNGGTYYYKNVIFTDNAKIYGSGTIVATEGDIVVNGNGKFFNDNVTLIAKGEIKLEGNTQLQKNCNLFSYDGIIMRDQTIVNEGVVFYVKNGNLEFNDDGHFYGSTLVPNGEIILPNHIELKGLIYGKYIEDISDVAHINGSICISDLGSISNQSIVTYDYDYLPAVIPRGLGEVTGSSESEVSNWYEVF</sequence>
<name>A0A1F4S5W3_UNCSA</name>
<dbReference type="AlphaFoldDB" id="A0A1F4S5W3"/>
<proteinExistence type="predicted"/>
<dbReference type="Proteomes" id="UP000177905">
    <property type="component" value="Unassembled WGS sequence"/>
</dbReference>
<evidence type="ECO:0000256" key="1">
    <source>
        <dbReference type="SAM" id="Phobius"/>
    </source>
</evidence>
<evidence type="ECO:0008006" key="4">
    <source>
        <dbReference type="Google" id="ProtNLM"/>
    </source>
</evidence>
<comment type="caution">
    <text evidence="2">The sequence shown here is derived from an EMBL/GenBank/DDBJ whole genome shotgun (WGS) entry which is preliminary data.</text>
</comment>
<feature type="transmembrane region" description="Helical" evidence="1">
    <location>
        <begin position="7"/>
        <end position="29"/>
    </location>
</feature>
<gene>
    <name evidence="2" type="ORF">A2290_05780</name>
</gene>
<keyword evidence="1" id="KW-0812">Transmembrane</keyword>